<evidence type="ECO:0000256" key="4">
    <source>
        <dbReference type="ARBA" id="ARBA00022719"/>
    </source>
</evidence>
<keyword evidence="4" id="KW-0874">Quinone</keyword>
<dbReference type="InterPro" id="IPR012932">
    <property type="entry name" value="VKOR"/>
</dbReference>
<evidence type="ECO:0000256" key="1">
    <source>
        <dbReference type="ARBA" id="ARBA00004141"/>
    </source>
</evidence>
<dbReference type="Pfam" id="PF07884">
    <property type="entry name" value="VKOR"/>
    <property type="match status" value="1"/>
</dbReference>
<dbReference type="InterPro" id="IPR044698">
    <property type="entry name" value="VKOR/LTO1"/>
</dbReference>
<evidence type="ECO:0000256" key="9">
    <source>
        <dbReference type="ARBA" id="ARBA00023284"/>
    </source>
</evidence>
<accession>A0A1G2C6A4</accession>
<evidence type="ECO:0000256" key="8">
    <source>
        <dbReference type="ARBA" id="ARBA00023157"/>
    </source>
</evidence>
<feature type="transmembrane region" description="Helical" evidence="10">
    <location>
        <begin position="55"/>
        <end position="80"/>
    </location>
</feature>
<evidence type="ECO:0000256" key="10">
    <source>
        <dbReference type="SAM" id="Phobius"/>
    </source>
</evidence>
<keyword evidence="6" id="KW-0560">Oxidoreductase</keyword>
<evidence type="ECO:0000256" key="6">
    <source>
        <dbReference type="ARBA" id="ARBA00023002"/>
    </source>
</evidence>
<comment type="caution">
    <text evidence="12">The sequence shown here is derived from an EMBL/GenBank/DDBJ whole genome shotgun (WGS) entry which is preliminary data.</text>
</comment>
<evidence type="ECO:0000313" key="13">
    <source>
        <dbReference type="Proteomes" id="UP000176648"/>
    </source>
</evidence>
<comment type="subcellular location">
    <subcellularLocation>
        <location evidence="1">Membrane</location>
        <topology evidence="1">Multi-pass membrane protein</topology>
    </subcellularLocation>
</comment>
<protein>
    <recommendedName>
        <fullName evidence="11">Vitamin K epoxide reductase domain-containing protein</fullName>
    </recommendedName>
</protein>
<keyword evidence="7 10" id="KW-0472">Membrane</keyword>
<dbReference type="EMBL" id="MHKU01000022">
    <property type="protein sequence ID" value="OGY96776.1"/>
    <property type="molecule type" value="Genomic_DNA"/>
</dbReference>
<evidence type="ECO:0000313" key="12">
    <source>
        <dbReference type="EMBL" id="OGY96776.1"/>
    </source>
</evidence>
<proteinExistence type="inferred from homology"/>
<dbReference type="SMART" id="SM00756">
    <property type="entry name" value="VKc"/>
    <property type="match status" value="1"/>
</dbReference>
<dbReference type="InterPro" id="IPR038354">
    <property type="entry name" value="VKOR_sf"/>
</dbReference>
<keyword evidence="8" id="KW-1015">Disulfide bond</keyword>
<dbReference type="GO" id="GO:0048038">
    <property type="term" value="F:quinone binding"/>
    <property type="evidence" value="ECO:0007669"/>
    <property type="project" value="UniProtKB-KW"/>
</dbReference>
<reference evidence="12 13" key="1">
    <citation type="journal article" date="2016" name="Nat. Commun.">
        <title>Thousands of microbial genomes shed light on interconnected biogeochemical processes in an aquifer system.</title>
        <authorList>
            <person name="Anantharaman K."/>
            <person name="Brown C.T."/>
            <person name="Hug L.A."/>
            <person name="Sharon I."/>
            <person name="Castelle C.J."/>
            <person name="Probst A.J."/>
            <person name="Thomas B.C."/>
            <person name="Singh A."/>
            <person name="Wilkins M.J."/>
            <person name="Karaoz U."/>
            <person name="Brodie E.L."/>
            <person name="Williams K.H."/>
            <person name="Hubbard S.S."/>
            <person name="Banfield J.F."/>
        </authorList>
    </citation>
    <scope>NUCLEOTIDE SEQUENCE [LARGE SCALE GENOMIC DNA]</scope>
</reference>
<feature type="transmembrane region" description="Helical" evidence="10">
    <location>
        <begin position="12"/>
        <end position="35"/>
    </location>
</feature>
<evidence type="ECO:0000256" key="2">
    <source>
        <dbReference type="ARBA" id="ARBA00006214"/>
    </source>
</evidence>
<dbReference type="AlphaFoldDB" id="A0A1G2C6A4"/>
<keyword evidence="9" id="KW-0676">Redox-active center</keyword>
<comment type="similarity">
    <text evidence="2">Belongs to the VKOR family.</text>
</comment>
<evidence type="ECO:0000259" key="11">
    <source>
        <dbReference type="SMART" id="SM00756"/>
    </source>
</evidence>
<dbReference type="CDD" id="cd12916">
    <property type="entry name" value="VKOR_1"/>
    <property type="match status" value="1"/>
</dbReference>
<evidence type="ECO:0000256" key="7">
    <source>
        <dbReference type="ARBA" id="ARBA00023136"/>
    </source>
</evidence>
<dbReference type="GO" id="GO:0016491">
    <property type="term" value="F:oxidoreductase activity"/>
    <property type="evidence" value="ECO:0007669"/>
    <property type="project" value="UniProtKB-KW"/>
</dbReference>
<sequence length="152" mass="16905">MPQLPGASKWVLRFLFVFSVFGFIDAAYLTAEHYLGRIPPCSLVGGCELVLTSTYATILGVPAALLGALYYFGIFALLFFFRETGDRKFLKILFASSIAGLLFSGWFVYVQLFVLHAICLYCMGSATTSTLIFLGSLWLFVFLRPLLRVEGN</sequence>
<dbReference type="STRING" id="1798644.A2122_00830"/>
<dbReference type="GO" id="GO:0016020">
    <property type="term" value="C:membrane"/>
    <property type="evidence" value="ECO:0007669"/>
    <property type="project" value="UniProtKB-SubCell"/>
</dbReference>
<feature type="transmembrane region" description="Helical" evidence="10">
    <location>
        <begin position="92"/>
        <end position="109"/>
    </location>
</feature>
<dbReference type="PANTHER" id="PTHR34573">
    <property type="entry name" value="VKC DOMAIN-CONTAINING PROTEIN"/>
    <property type="match status" value="1"/>
</dbReference>
<gene>
    <name evidence="12" type="ORF">A2122_00830</name>
</gene>
<dbReference type="Proteomes" id="UP000176648">
    <property type="component" value="Unassembled WGS sequence"/>
</dbReference>
<dbReference type="Gene3D" id="1.20.1440.130">
    <property type="entry name" value="VKOR domain"/>
    <property type="match status" value="1"/>
</dbReference>
<feature type="domain" description="Vitamin K epoxide reductase" evidence="11">
    <location>
        <begin position="8"/>
        <end position="141"/>
    </location>
</feature>
<feature type="transmembrane region" description="Helical" evidence="10">
    <location>
        <begin position="115"/>
        <end position="143"/>
    </location>
</feature>
<evidence type="ECO:0000256" key="5">
    <source>
        <dbReference type="ARBA" id="ARBA00022989"/>
    </source>
</evidence>
<evidence type="ECO:0000256" key="3">
    <source>
        <dbReference type="ARBA" id="ARBA00022692"/>
    </source>
</evidence>
<organism evidence="12 13">
    <name type="scientific">Candidatus Liptonbacteria bacterium GWB1_49_6</name>
    <dbReference type="NCBI Taxonomy" id="1798644"/>
    <lineage>
        <taxon>Bacteria</taxon>
        <taxon>Candidatus Liptoniibacteriota</taxon>
    </lineage>
</organism>
<keyword evidence="3 10" id="KW-0812">Transmembrane</keyword>
<dbReference type="PANTHER" id="PTHR34573:SF1">
    <property type="entry name" value="VITAMIN K EPOXIDE REDUCTASE DOMAIN-CONTAINING PROTEIN"/>
    <property type="match status" value="1"/>
</dbReference>
<name>A0A1G2C6A4_9BACT</name>
<keyword evidence="5 10" id="KW-1133">Transmembrane helix</keyword>